<dbReference type="EMBL" id="JBHUMD010000030">
    <property type="protein sequence ID" value="MFD2603827.1"/>
    <property type="molecule type" value="Genomic_DNA"/>
</dbReference>
<name>A0ABW5P0P1_9FLAO</name>
<feature type="signal peptide" evidence="1">
    <location>
        <begin position="1"/>
        <end position="18"/>
    </location>
</feature>
<reference evidence="3" key="1">
    <citation type="journal article" date="2019" name="Int. J. Syst. Evol. Microbiol.">
        <title>The Global Catalogue of Microorganisms (GCM) 10K type strain sequencing project: providing services to taxonomists for standard genome sequencing and annotation.</title>
        <authorList>
            <consortium name="The Broad Institute Genomics Platform"/>
            <consortium name="The Broad Institute Genome Sequencing Center for Infectious Disease"/>
            <person name="Wu L."/>
            <person name="Ma J."/>
        </authorList>
    </citation>
    <scope>NUCLEOTIDE SEQUENCE [LARGE SCALE GENOMIC DNA]</scope>
    <source>
        <strain evidence="3">KCTC 42107</strain>
    </source>
</reference>
<dbReference type="RefSeq" id="WP_379822797.1">
    <property type="nucleotide sequence ID" value="NZ_JBHUMD010000030.1"/>
</dbReference>
<dbReference type="Proteomes" id="UP001597480">
    <property type="component" value="Unassembled WGS sequence"/>
</dbReference>
<feature type="chain" id="PRO_5046401447" evidence="1">
    <location>
        <begin position="19"/>
        <end position="152"/>
    </location>
</feature>
<keyword evidence="1" id="KW-0732">Signal</keyword>
<accession>A0ABW5P0P1</accession>
<evidence type="ECO:0000313" key="2">
    <source>
        <dbReference type="EMBL" id="MFD2603827.1"/>
    </source>
</evidence>
<evidence type="ECO:0000313" key="3">
    <source>
        <dbReference type="Proteomes" id="UP001597480"/>
    </source>
</evidence>
<organism evidence="2 3">
    <name type="scientific">Flavobacterium suzhouense</name>
    <dbReference type="NCBI Taxonomy" id="1529638"/>
    <lineage>
        <taxon>Bacteria</taxon>
        <taxon>Pseudomonadati</taxon>
        <taxon>Bacteroidota</taxon>
        <taxon>Flavobacteriia</taxon>
        <taxon>Flavobacteriales</taxon>
        <taxon>Flavobacteriaceae</taxon>
        <taxon>Flavobacterium</taxon>
    </lineage>
</organism>
<evidence type="ECO:0000256" key="1">
    <source>
        <dbReference type="SAM" id="SignalP"/>
    </source>
</evidence>
<comment type="caution">
    <text evidence="2">The sequence shown here is derived from an EMBL/GenBank/DDBJ whole genome shotgun (WGS) entry which is preliminary data.</text>
</comment>
<proteinExistence type="predicted"/>
<keyword evidence="3" id="KW-1185">Reference proteome</keyword>
<protein>
    <submittedName>
        <fullName evidence="2">Uncharacterized protein</fullName>
    </submittedName>
</protein>
<gene>
    <name evidence="2" type="ORF">ACFSR3_17310</name>
</gene>
<sequence>MKKMFLLVMLLTASMSFAQLKKVQTTPSESIGKAQQFGAPLEAEITKSGNKYTVKFRDQQFKTLDEYREFSFEDVDNTFNDLYAAVEEGFTTMPKESVMLELPDYIVGLHFSKFLGAPVLRFSCATKVKDAPVYFSNEIAKKQVDKLFGKKK</sequence>